<name>A0ABX7EP90_9ACTN</name>
<dbReference type="PANTHER" id="PTHR42883:SF2">
    <property type="entry name" value="THYMIDYLYLTRANSFERASE"/>
    <property type="match status" value="1"/>
</dbReference>
<evidence type="ECO:0000313" key="3">
    <source>
        <dbReference type="Proteomes" id="UP000596311"/>
    </source>
</evidence>
<keyword evidence="2" id="KW-0614">Plasmid</keyword>
<dbReference type="PANTHER" id="PTHR42883">
    <property type="entry name" value="GLUCOSE-1-PHOSPHATE THYMIDYLTRANSFERASE"/>
    <property type="match status" value="1"/>
</dbReference>
<keyword evidence="2" id="KW-0548">Nucleotidyltransferase</keyword>
<dbReference type="Gene3D" id="2.160.10.10">
    <property type="entry name" value="Hexapeptide repeat proteins"/>
    <property type="match status" value="1"/>
</dbReference>
<proteinExistence type="predicted"/>
<accession>A0ABX7EP90</accession>
<sequence>MKALVLAGGYGTRLRPLTHTGAKQLVPVANKPVLHYCVETLVDASITDIGVVVGDTAAEIKAALGDGSDFGAKITYIQQDEPLGLAHAVCVARDYLAEDDFVMYLGDNFIIGGIHDLVRDFHADRPDVGIMLARVEDPTVYGVADIAPDGRVLRLEEKPRDPASDLAVVGIYLFTPAVHEAVRAINPSARGELEISDAIQWLLDQGRTVRSSMISNYWKDTGGVTELLEANRAVLDLMEPCVAGAVDAESEIVGRVRIEPGAVVSRSRIVGPAVIGAGTEVTASYIGPSTSVGGNCVIDASEIEFSIVLESSSIKGVGRIESSVIGRQAQVTRAESLARSHRLVLGDHSRVQITS</sequence>
<dbReference type="NCBIfam" id="TIGR01208">
    <property type="entry name" value="rmlA_long"/>
    <property type="match status" value="1"/>
</dbReference>
<reference evidence="2 3" key="1">
    <citation type="submission" date="2020-03" db="EMBL/GenBank/DDBJ databases">
        <title>Genome mining and metabolic profiling illuminate the polycyclic tetramate macrolactams from Streptomyces koyangensis SCSIO 5802.</title>
        <authorList>
            <person name="Ding W."/>
        </authorList>
    </citation>
    <scope>NUCLEOTIDE SEQUENCE [LARGE SCALE GENOMIC DNA]</scope>
    <source>
        <strain evidence="2 3">SCSIO 5802</strain>
        <plasmid evidence="2 3">unnamed</plasmid>
    </source>
</reference>
<feature type="domain" description="Nucleotidyl transferase" evidence="1">
    <location>
        <begin position="2"/>
        <end position="235"/>
    </location>
</feature>
<protein>
    <submittedName>
        <fullName evidence="2">Glucose-1-phosphate thymidylyltransferase</fullName>
        <ecNumber evidence="2">2.7.7.24</ecNumber>
    </submittedName>
</protein>
<dbReference type="SUPFAM" id="SSF53448">
    <property type="entry name" value="Nucleotide-diphospho-sugar transferases"/>
    <property type="match status" value="1"/>
</dbReference>
<keyword evidence="2" id="KW-0808">Transferase</keyword>
<evidence type="ECO:0000313" key="2">
    <source>
        <dbReference type="EMBL" id="QRF06473.1"/>
    </source>
</evidence>
<gene>
    <name evidence="2" type="ORF">G9U55_30410</name>
</gene>
<geneLocation type="plasmid" evidence="2 3">
    <name>unnamed</name>
</geneLocation>
<dbReference type="GO" id="GO:0008879">
    <property type="term" value="F:glucose-1-phosphate thymidylyltransferase activity"/>
    <property type="evidence" value="ECO:0007669"/>
    <property type="project" value="UniProtKB-EC"/>
</dbReference>
<dbReference type="Pfam" id="PF00483">
    <property type="entry name" value="NTP_transferase"/>
    <property type="match status" value="1"/>
</dbReference>
<dbReference type="EMBL" id="CP049946">
    <property type="protein sequence ID" value="QRF06473.1"/>
    <property type="molecule type" value="Genomic_DNA"/>
</dbReference>
<dbReference type="RefSeq" id="WP_101280740.1">
    <property type="nucleotide sequence ID" value="NZ_CP049946.1"/>
</dbReference>
<dbReference type="CDD" id="cd04189">
    <property type="entry name" value="G1P_TT_long"/>
    <property type="match status" value="1"/>
</dbReference>
<organism evidence="2 3">
    <name type="scientific">Streptomyces koyangensis</name>
    <dbReference type="NCBI Taxonomy" id="188770"/>
    <lineage>
        <taxon>Bacteria</taxon>
        <taxon>Bacillati</taxon>
        <taxon>Actinomycetota</taxon>
        <taxon>Actinomycetes</taxon>
        <taxon>Kitasatosporales</taxon>
        <taxon>Streptomycetaceae</taxon>
        <taxon>Streptomyces</taxon>
        <taxon>Streptomyces aurantiacus group</taxon>
    </lineage>
</organism>
<dbReference type="InterPro" id="IPR005908">
    <property type="entry name" value="G1P_thy_trans_l"/>
</dbReference>
<dbReference type="Proteomes" id="UP000596311">
    <property type="component" value="Plasmid unnamed"/>
</dbReference>
<evidence type="ECO:0000259" key="1">
    <source>
        <dbReference type="Pfam" id="PF00483"/>
    </source>
</evidence>
<dbReference type="Gene3D" id="3.90.550.10">
    <property type="entry name" value="Spore Coat Polysaccharide Biosynthesis Protein SpsA, Chain A"/>
    <property type="match status" value="1"/>
</dbReference>
<keyword evidence="3" id="KW-1185">Reference proteome</keyword>
<dbReference type="InterPro" id="IPR005835">
    <property type="entry name" value="NTP_transferase_dom"/>
</dbReference>
<dbReference type="EC" id="2.7.7.24" evidence="2"/>
<dbReference type="InterPro" id="IPR029044">
    <property type="entry name" value="Nucleotide-diphossugar_trans"/>
</dbReference>